<dbReference type="UniPathway" id="UPA00031">
    <property type="reaction ID" value="UER00013"/>
</dbReference>
<dbReference type="NCBIfam" id="TIGR01856">
    <property type="entry name" value="hisJ_fam"/>
    <property type="match status" value="1"/>
</dbReference>
<evidence type="ECO:0000313" key="10">
    <source>
        <dbReference type="EMBL" id="OGH03343.1"/>
    </source>
</evidence>
<feature type="domain" description="PHP" evidence="9">
    <location>
        <begin position="6"/>
        <end position="183"/>
    </location>
</feature>
<dbReference type="InterPro" id="IPR010140">
    <property type="entry name" value="Histidinol_P_phosphatase_HisJ"/>
</dbReference>
<evidence type="ECO:0000259" key="9">
    <source>
        <dbReference type="Pfam" id="PF02811"/>
    </source>
</evidence>
<dbReference type="PANTHER" id="PTHR21039">
    <property type="entry name" value="HISTIDINOL PHOSPHATASE-RELATED"/>
    <property type="match status" value="1"/>
</dbReference>
<dbReference type="EC" id="3.1.3.15" evidence="3 8"/>
<dbReference type="InterPro" id="IPR016195">
    <property type="entry name" value="Pol/histidinol_Pase-like"/>
</dbReference>
<dbReference type="InterPro" id="IPR004013">
    <property type="entry name" value="PHP_dom"/>
</dbReference>
<evidence type="ECO:0000256" key="5">
    <source>
        <dbReference type="ARBA" id="ARBA00022801"/>
    </source>
</evidence>
<gene>
    <name evidence="10" type="ORF">A2557_02345</name>
</gene>
<evidence type="ECO:0000313" key="11">
    <source>
        <dbReference type="Proteomes" id="UP000177583"/>
    </source>
</evidence>
<comment type="caution">
    <text evidence="10">The sequence shown here is derived from an EMBL/GenBank/DDBJ whole genome shotgun (WGS) entry which is preliminary data.</text>
</comment>
<comment type="similarity">
    <text evidence="2 8">Belongs to the PHP hydrolase family. HisK subfamily.</text>
</comment>
<evidence type="ECO:0000256" key="3">
    <source>
        <dbReference type="ARBA" id="ARBA00013085"/>
    </source>
</evidence>
<dbReference type="GO" id="GO:0004401">
    <property type="term" value="F:histidinol-phosphatase activity"/>
    <property type="evidence" value="ECO:0007669"/>
    <property type="project" value="UniProtKB-UniRule"/>
</dbReference>
<dbReference type="GO" id="GO:0005737">
    <property type="term" value="C:cytoplasm"/>
    <property type="evidence" value="ECO:0007669"/>
    <property type="project" value="TreeGrafter"/>
</dbReference>
<dbReference type="Proteomes" id="UP000177583">
    <property type="component" value="Unassembled WGS sequence"/>
</dbReference>
<sequence>MRKKWDGHCHSQFCPHGRGEATEAMVRQAVALGFERLSLTEHAPLPPGLLADQKLFDELALKPQELEPYFDHVRGLKQKYQGQIELLVGLEVDYIPGFEEVVLDFYDRWGDQLEDSLLSLHFLPGPDEPLMVDFSPEDVAARLLPHYGGLEAVTLAYWHWVQESVQLPFRKYRPTRLGHLGLVNKFAQVFEPCRLERDFYRPLAQEIARSGYQLDYNCSGYGRKTCGQAYLPGAFLALAQELSIPLVYGSDAHGIQAVGQFYDHYLKDLNA</sequence>
<evidence type="ECO:0000256" key="7">
    <source>
        <dbReference type="ARBA" id="ARBA00049158"/>
    </source>
</evidence>
<comment type="pathway">
    <text evidence="1 8">Amino-acid biosynthesis; L-histidine biosynthesis; L-histidine from 5-phospho-alpha-D-ribose 1-diphosphate: step 8/9.</text>
</comment>
<evidence type="ECO:0000256" key="8">
    <source>
        <dbReference type="RuleBase" id="RU366003"/>
    </source>
</evidence>
<dbReference type="GO" id="GO:0000105">
    <property type="term" value="P:L-histidine biosynthetic process"/>
    <property type="evidence" value="ECO:0007669"/>
    <property type="project" value="UniProtKB-UniRule"/>
</dbReference>
<dbReference type="NCBIfam" id="NF005996">
    <property type="entry name" value="PRK08123.1"/>
    <property type="match status" value="1"/>
</dbReference>
<dbReference type="Gene3D" id="3.20.20.140">
    <property type="entry name" value="Metal-dependent hydrolases"/>
    <property type="match status" value="1"/>
</dbReference>
<comment type="catalytic activity">
    <reaction evidence="7 8">
        <text>L-histidinol phosphate + H2O = L-histidinol + phosphate</text>
        <dbReference type="Rhea" id="RHEA:14465"/>
        <dbReference type="ChEBI" id="CHEBI:15377"/>
        <dbReference type="ChEBI" id="CHEBI:43474"/>
        <dbReference type="ChEBI" id="CHEBI:57699"/>
        <dbReference type="ChEBI" id="CHEBI:57980"/>
        <dbReference type="EC" id="3.1.3.15"/>
    </reaction>
</comment>
<proteinExistence type="inferred from homology"/>
<evidence type="ECO:0000256" key="6">
    <source>
        <dbReference type="ARBA" id="ARBA00023102"/>
    </source>
</evidence>
<dbReference type="EMBL" id="MFNF01000017">
    <property type="protein sequence ID" value="OGH03343.1"/>
    <property type="molecule type" value="Genomic_DNA"/>
</dbReference>
<dbReference type="SUPFAM" id="SSF89550">
    <property type="entry name" value="PHP domain-like"/>
    <property type="match status" value="1"/>
</dbReference>
<name>A0A1F6GYU4_9PROT</name>
<dbReference type="CDD" id="cd12110">
    <property type="entry name" value="PHP_HisPPase_Hisj_like"/>
    <property type="match status" value="1"/>
</dbReference>
<dbReference type="AlphaFoldDB" id="A0A1F6GYU4"/>
<evidence type="ECO:0000256" key="2">
    <source>
        <dbReference type="ARBA" id="ARBA00009152"/>
    </source>
</evidence>
<protein>
    <recommendedName>
        <fullName evidence="3 8">Histidinol-phosphatase</fullName>
        <shortName evidence="8">HolPase</shortName>
        <ecNumber evidence="3 8">3.1.3.15</ecNumber>
    </recommendedName>
</protein>
<keyword evidence="5 8" id="KW-0378">Hydrolase</keyword>
<organism evidence="10 11">
    <name type="scientific">Candidatus Lambdaproteobacteria bacterium RIFOXYD2_FULL_56_26</name>
    <dbReference type="NCBI Taxonomy" id="1817773"/>
    <lineage>
        <taxon>Bacteria</taxon>
        <taxon>Pseudomonadati</taxon>
        <taxon>Pseudomonadota</taxon>
        <taxon>Candidatus Lambdaproteobacteria</taxon>
    </lineage>
</organism>
<accession>A0A1F6GYU4</accession>
<evidence type="ECO:0000256" key="4">
    <source>
        <dbReference type="ARBA" id="ARBA00022605"/>
    </source>
</evidence>
<keyword evidence="4 8" id="KW-0028">Amino-acid biosynthesis</keyword>
<evidence type="ECO:0000256" key="1">
    <source>
        <dbReference type="ARBA" id="ARBA00004970"/>
    </source>
</evidence>
<reference evidence="10 11" key="1">
    <citation type="journal article" date="2016" name="Nat. Commun.">
        <title>Thousands of microbial genomes shed light on interconnected biogeochemical processes in an aquifer system.</title>
        <authorList>
            <person name="Anantharaman K."/>
            <person name="Brown C.T."/>
            <person name="Hug L.A."/>
            <person name="Sharon I."/>
            <person name="Castelle C.J."/>
            <person name="Probst A.J."/>
            <person name="Thomas B.C."/>
            <person name="Singh A."/>
            <person name="Wilkins M.J."/>
            <person name="Karaoz U."/>
            <person name="Brodie E.L."/>
            <person name="Williams K.H."/>
            <person name="Hubbard S.S."/>
            <person name="Banfield J.F."/>
        </authorList>
    </citation>
    <scope>NUCLEOTIDE SEQUENCE [LARGE SCALE GENOMIC DNA]</scope>
</reference>
<dbReference type="Pfam" id="PF02811">
    <property type="entry name" value="PHP"/>
    <property type="match status" value="1"/>
</dbReference>
<dbReference type="PANTHER" id="PTHR21039:SF0">
    <property type="entry name" value="HISTIDINOL-PHOSPHATASE"/>
    <property type="match status" value="1"/>
</dbReference>
<keyword evidence="6 8" id="KW-0368">Histidine biosynthesis</keyword>